<dbReference type="GO" id="GO:0007165">
    <property type="term" value="P:signal transduction"/>
    <property type="evidence" value="ECO:0007669"/>
    <property type="project" value="InterPro"/>
</dbReference>
<dbReference type="InterPro" id="IPR016024">
    <property type="entry name" value="ARM-type_fold"/>
</dbReference>
<dbReference type="AlphaFoldDB" id="A0A7I8WD60"/>
<protein>
    <recommendedName>
        <fullName evidence="2">TIR domain-containing protein</fullName>
    </recommendedName>
</protein>
<gene>
    <name evidence="3" type="ORF">DGYR_LOCUS13336</name>
</gene>
<evidence type="ECO:0000256" key="1">
    <source>
        <dbReference type="SAM" id="MobiDB-lite"/>
    </source>
</evidence>
<keyword evidence="4" id="KW-1185">Reference proteome</keyword>
<name>A0A7I8WD60_9ANNE</name>
<feature type="compositionally biased region" description="Basic and acidic residues" evidence="1">
    <location>
        <begin position="7"/>
        <end position="16"/>
    </location>
</feature>
<dbReference type="EMBL" id="CAJFCJ010000031">
    <property type="protein sequence ID" value="CAD5126050.1"/>
    <property type="molecule type" value="Genomic_DNA"/>
</dbReference>
<dbReference type="InterPro" id="IPR000157">
    <property type="entry name" value="TIR_dom"/>
</dbReference>
<proteinExistence type="predicted"/>
<dbReference type="PANTHER" id="PTHR46270:SF2">
    <property type="entry name" value="TIR DOMAIN-CONTAINING PROTEIN"/>
    <property type="match status" value="1"/>
</dbReference>
<dbReference type="PANTHER" id="PTHR46270">
    <property type="entry name" value="ARMADILLO-TYPE FOLD-RELATED"/>
    <property type="match status" value="1"/>
</dbReference>
<evidence type="ECO:0000313" key="4">
    <source>
        <dbReference type="Proteomes" id="UP000549394"/>
    </source>
</evidence>
<feature type="region of interest" description="Disordered" evidence="1">
    <location>
        <begin position="1"/>
        <end position="29"/>
    </location>
</feature>
<dbReference type="SUPFAM" id="SSF48371">
    <property type="entry name" value="ARM repeat"/>
    <property type="match status" value="1"/>
</dbReference>
<evidence type="ECO:0000313" key="3">
    <source>
        <dbReference type="EMBL" id="CAD5126050.1"/>
    </source>
</evidence>
<feature type="domain" description="TIR" evidence="2">
    <location>
        <begin position="388"/>
        <end position="504"/>
    </location>
</feature>
<dbReference type="OrthoDB" id="2148946at2759"/>
<evidence type="ECO:0000259" key="2">
    <source>
        <dbReference type="Pfam" id="PF13676"/>
    </source>
</evidence>
<dbReference type="SUPFAM" id="SSF52200">
    <property type="entry name" value="Toll/Interleukin receptor TIR domain"/>
    <property type="match status" value="1"/>
</dbReference>
<dbReference type="Gene3D" id="1.25.10.10">
    <property type="entry name" value="Leucine-rich Repeat Variant"/>
    <property type="match status" value="1"/>
</dbReference>
<accession>A0A7I8WD60</accession>
<dbReference type="Gene3D" id="3.40.50.10140">
    <property type="entry name" value="Toll/interleukin-1 receptor homology (TIR) domain"/>
    <property type="match status" value="1"/>
</dbReference>
<dbReference type="Proteomes" id="UP000549394">
    <property type="component" value="Unassembled WGS sequence"/>
</dbReference>
<dbReference type="InterPro" id="IPR035897">
    <property type="entry name" value="Toll_tir_struct_dom_sf"/>
</dbReference>
<comment type="caution">
    <text evidence="3">The sequence shown here is derived from an EMBL/GenBank/DDBJ whole genome shotgun (WGS) entry which is preliminary data.</text>
</comment>
<sequence>MNARSLAKREFAREESSSSSATEDEDDGDVLGFNKTVESLRQSIEYLLKEDDMFSRGYYRTLKNVQSHTRYRPGVVIGQELVKKLVTFKIGNVLVRILRSTESINILEEENAIAFKIVREILSCIWNCTHKSRQMCEDLIGSTVTLTLCEKLNVLIKNFTVCLVRESSTQNVEDRTQKVYKTQYLCKAYLSILHNVARQCADIGSFIKIDCLRKLSTLDLHKLIKAKVCILLAYVTTGNDCNYLIISSDVIEFLLQILERAIKMENFFDQDTHFEAYEIVAAINRLAINDVNKELLGESGAIELYLAMLSDGGAENQRVAAAGLWILAFNRQNRVRMRSNDLCVKMLRKLAVSGCDEGIRRSARAAEFVLRFEAPEPIRTFSENAPHVMLSYNHSTQPTMLKLYKFLQKKGFNVWMDVDHMRGSTLDAMALAVERSAVIIIGVCKRYQDSASCRTEGDYAYQLRKAIIPVNLEKGFVPTGWLGCLLGTKLAYDLWDETRLEEQMNRVVFDLGERGRLPPLEQAPPVRISTMREPNPNSTGSAIVAAHLGVPRDDCTRVAEEWTTEQTRAWLERNNIPATGFLESLDGKLLVQLRKMYQAAPECFYRALKSDLDYDVVAALRLANMLDSINL</sequence>
<dbReference type="Pfam" id="PF13676">
    <property type="entry name" value="TIR_2"/>
    <property type="match status" value="1"/>
</dbReference>
<reference evidence="3 4" key="1">
    <citation type="submission" date="2020-08" db="EMBL/GenBank/DDBJ databases">
        <authorList>
            <person name="Hejnol A."/>
        </authorList>
    </citation>
    <scope>NUCLEOTIDE SEQUENCE [LARGE SCALE GENOMIC DNA]</scope>
</reference>
<organism evidence="3 4">
    <name type="scientific">Dimorphilus gyrociliatus</name>
    <dbReference type="NCBI Taxonomy" id="2664684"/>
    <lineage>
        <taxon>Eukaryota</taxon>
        <taxon>Metazoa</taxon>
        <taxon>Spiralia</taxon>
        <taxon>Lophotrochozoa</taxon>
        <taxon>Annelida</taxon>
        <taxon>Polychaeta</taxon>
        <taxon>Polychaeta incertae sedis</taxon>
        <taxon>Dinophilidae</taxon>
        <taxon>Dimorphilus</taxon>
    </lineage>
</organism>
<dbReference type="InterPro" id="IPR011989">
    <property type="entry name" value="ARM-like"/>
</dbReference>